<comment type="caution">
    <text evidence="2">The sequence shown here is derived from an EMBL/GenBank/DDBJ whole genome shotgun (WGS) entry which is preliminary data.</text>
</comment>
<proteinExistence type="predicted"/>
<evidence type="ECO:0000313" key="3">
    <source>
        <dbReference type="Proteomes" id="UP000603141"/>
    </source>
</evidence>
<evidence type="ECO:0008006" key="4">
    <source>
        <dbReference type="Google" id="ProtNLM"/>
    </source>
</evidence>
<organism evidence="2 3">
    <name type="scientific">Luteolibacter pohnpeiensis</name>
    <dbReference type="NCBI Taxonomy" id="454153"/>
    <lineage>
        <taxon>Bacteria</taxon>
        <taxon>Pseudomonadati</taxon>
        <taxon>Verrucomicrobiota</taxon>
        <taxon>Verrucomicrobiia</taxon>
        <taxon>Verrucomicrobiales</taxon>
        <taxon>Verrucomicrobiaceae</taxon>
        <taxon>Luteolibacter</taxon>
    </lineage>
</organism>
<keyword evidence="1" id="KW-0472">Membrane</keyword>
<gene>
    <name evidence="2" type="ORF">JIN85_03075</name>
</gene>
<keyword evidence="1" id="KW-1133">Transmembrane helix</keyword>
<feature type="transmembrane region" description="Helical" evidence="1">
    <location>
        <begin position="14"/>
        <end position="37"/>
    </location>
</feature>
<dbReference type="RefSeq" id="WP_200267527.1">
    <property type="nucleotide sequence ID" value="NZ_JAENIJ010000003.1"/>
</dbReference>
<evidence type="ECO:0000313" key="2">
    <source>
        <dbReference type="EMBL" id="MBK1881381.1"/>
    </source>
</evidence>
<dbReference type="AlphaFoldDB" id="A0A934S2S1"/>
<evidence type="ECO:0000256" key="1">
    <source>
        <dbReference type="SAM" id="Phobius"/>
    </source>
</evidence>
<sequence length="993" mass="108639">MTPLPNKTSSHRGFTLPVVLILVAALLILAIGLVAVLGVERKTARSYVDLQRADLATEAGLEEVKGILNQETANDDYLVVSGEIQNPAPSAKENTPYLYLVRGSGGGDSVKYTYTPLFSTLSSPDKNAALTAPYPESLVGSDPEELDTQPWYDPARIAWIPIRDAKGKLVSRYAYWVEDLQGKLDTKTAGNTAGDEGAQTRAVWPDATNKPLSDNAVATSVIAPYALDPNADDDNPGDLEHRLTEGRKAMLSPNSVLGAAGFQPPLNRLETGLLDDPLAASVEKNTCPVIQSYLERPIVPHALGISEDVAGQAKLNLNKLLKANRSSGVNDFANWIDKGLPDFAKERKGDFPEDYSKTLAANAFDYADPGNGPTVELGSYRGVGSFPMLSEFLLKYEYLGPSASSDNQLVLNWKLTLFAEFWNMTNRPQSGSVRLSYEVASNTTAIGSGTRGLPFDDPSLLDNETKSTHDLEKIGGVYYGPPVQIDLDPDQYRFFECATVEYHIPVAPNNVSYNTKFSLVEKESEARGISVMWNGKVVDRVNKIVRDPGVSTEMEFTILYPKLAGKAAIPGHSYGPYGDFTNNMGDPRIAYYIPDLRLGENSVKNLSPNRRNIRRVTIYDLDTSTSKRNFYGRVLPSEWPDGGHDSGVGDWTVQSSNDAALKIDPTDKSFLTKMSTADPRNAPQRVSLDGRFYSATELGNVYDPLMWSPQYTNGPHDTGNVATDTTQLMGGYMPETRHRWPSVAVASATYGSGSAVRYGGGNTLRIGRPEHPKFQRHPGQEAAQLLDLFHAGISNSTDGDEVEGNEIKINGQININTASKEVLRAMMVGILQQDTKIGQVEKWDHVIRNGAYAPVPSQIELSPPAQSKSADLLADALIYSRPFGSAGEIAATRDRNDELVFGNPDLYTVKNIQWTDAAAEEAFARLYDASTLRSRNFRVWVIGQSLAGTEQNPQILAESRKVYTVFADPGTRSSQGAINPENFKTRVMYENDF</sequence>
<reference evidence="2" key="1">
    <citation type="submission" date="2021-01" db="EMBL/GenBank/DDBJ databases">
        <title>Modified the classification status of verrucomicrobia.</title>
        <authorList>
            <person name="Feng X."/>
        </authorList>
    </citation>
    <scope>NUCLEOTIDE SEQUENCE</scope>
    <source>
        <strain evidence="2">KCTC 22041</strain>
    </source>
</reference>
<dbReference type="Proteomes" id="UP000603141">
    <property type="component" value="Unassembled WGS sequence"/>
</dbReference>
<keyword evidence="1" id="KW-0812">Transmembrane</keyword>
<accession>A0A934S2S1</accession>
<name>A0A934S2S1_9BACT</name>
<dbReference type="EMBL" id="JAENIJ010000003">
    <property type="protein sequence ID" value="MBK1881381.1"/>
    <property type="molecule type" value="Genomic_DNA"/>
</dbReference>
<keyword evidence="3" id="KW-1185">Reference proteome</keyword>
<protein>
    <recommendedName>
        <fullName evidence="4">Verru_Chthon cassette protein A</fullName>
    </recommendedName>
</protein>